<organism evidence="3 4">
    <name type="scientific">Clostridium oryzae</name>
    <dbReference type="NCBI Taxonomy" id="1450648"/>
    <lineage>
        <taxon>Bacteria</taxon>
        <taxon>Bacillati</taxon>
        <taxon>Bacillota</taxon>
        <taxon>Clostridia</taxon>
        <taxon>Eubacteriales</taxon>
        <taxon>Clostridiaceae</taxon>
        <taxon>Clostridium</taxon>
    </lineage>
</organism>
<dbReference type="InterPro" id="IPR003010">
    <property type="entry name" value="C-N_Hydrolase"/>
</dbReference>
<gene>
    <name evidence="3" type="ORF">CLORY_20270</name>
</gene>
<dbReference type="SUPFAM" id="SSF56317">
    <property type="entry name" value="Carbon-nitrogen hydrolase"/>
    <property type="match status" value="1"/>
</dbReference>
<dbReference type="GO" id="GO:0016811">
    <property type="term" value="F:hydrolase activity, acting on carbon-nitrogen (but not peptide) bonds, in linear amides"/>
    <property type="evidence" value="ECO:0007669"/>
    <property type="project" value="TreeGrafter"/>
</dbReference>
<accession>A0A1V4IQ65</accession>
<dbReference type="RefSeq" id="WP_079423885.1">
    <property type="nucleotide sequence ID" value="NZ_MZGV01000018.1"/>
</dbReference>
<dbReference type="PANTHER" id="PTHR43674">
    <property type="entry name" value="NITRILASE C965.09-RELATED"/>
    <property type="match status" value="1"/>
</dbReference>
<dbReference type="Pfam" id="PF00795">
    <property type="entry name" value="CN_hydrolase"/>
    <property type="match status" value="1"/>
</dbReference>
<dbReference type="CDD" id="cd07197">
    <property type="entry name" value="nitrilase"/>
    <property type="match status" value="1"/>
</dbReference>
<proteinExistence type="predicted"/>
<dbReference type="OrthoDB" id="9811121at2"/>
<dbReference type="Proteomes" id="UP000190080">
    <property type="component" value="Unassembled WGS sequence"/>
</dbReference>
<feature type="domain" description="CN hydrolase" evidence="2">
    <location>
        <begin position="1"/>
        <end position="259"/>
    </location>
</feature>
<comment type="caution">
    <text evidence="3">The sequence shown here is derived from an EMBL/GenBank/DDBJ whole genome shotgun (WGS) entry which is preliminary data.</text>
</comment>
<keyword evidence="1 3" id="KW-0378">Hydrolase</keyword>
<evidence type="ECO:0000259" key="2">
    <source>
        <dbReference type="PROSITE" id="PS50263"/>
    </source>
</evidence>
<keyword evidence="4" id="KW-1185">Reference proteome</keyword>
<dbReference type="EMBL" id="MZGV01000018">
    <property type="protein sequence ID" value="OPJ61935.1"/>
    <property type="molecule type" value="Genomic_DNA"/>
</dbReference>
<dbReference type="InterPro" id="IPR036526">
    <property type="entry name" value="C-N_Hydrolase_sf"/>
</dbReference>
<dbReference type="AlphaFoldDB" id="A0A1V4IQ65"/>
<name>A0A1V4IQ65_9CLOT</name>
<sequence length="311" mass="35605">MKISAVHMNSVLADVDHNMNIAENEIKKAKEKGAEIVVLPEFFSTGFAFTPKIPEAVLKYENPQIKLSMWAKKYDIIIGGSYIWFNGKEGLNTFSLTFPSGQIYTHSKDIPTVYEHFCYTYGDRDSVFQTPIGNIGVAMCWEQLRTDTVKRMIGKVDLLLTCSCWWGFCEDDPEELQALSDYHHELAVNAPIKLSKIFGVPVIHASHHAVFEGLAFFKGQKRQTRTIVGATQIINEKGDVIDRKLFNEDGGIITAEININSQSDKINEYNGENYWIPNLPPVYLRLWEKVNPFCEKYYNDVTKTYYLNNYK</sequence>
<reference evidence="3 4" key="1">
    <citation type="submission" date="2017-03" db="EMBL/GenBank/DDBJ databases">
        <title>Genome sequence of Clostridium oryzae DSM 28571.</title>
        <authorList>
            <person name="Poehlein A."/>
            <person name="Daniel R."/>
        </authorList>
    </citation>
    <scope>NUCLEOTIDE SEQUENCE [LARGE SCALE GENOMIC DNA]</scope>
    <source>
        <strain evidence="3 4">DSM 28571</strain>
    </source>
</reference>
<dbReference type="InterPro" id="IPR050345">
    <property type="entry name" value="Aliph_Amidase/BUP"/>
</dbReference>
<protein>
    <submittedName>
        <fullName evidence="3">C-N hydrolase family amidase</fullName>
    </submittedName>
</protein>
<dbReference type="PROSITE" id="PS50263">
    <property type="entry name" value="CN_HYDROLASE"/>
    <property type="match status" value="1"/>
</dbReference>
<dbReference type="PANTHER" id="PTHR43674:SF16">
    <property type="entry name" value="CARBON-NITROGEN FAMILY, PUTATIVE (AFU_ORTHOLOGUE AFUA_5G02350)-RELATED"/>
    <property type="match status" value="1"/>
</dbReference>
<dbReference type="Gene3D" id="3.60.110.10">
    <property type="entry name" value="Carbon-nitrogen hydrolase"/>
    <property type="match status" value="1"/>
</dbReference>
<dbReference type="STRING" id="1450648.CLORY_20270"/>
<evidence type="ECO:0000313" key="4">
    <source>
        <dbReference type="Proteomes" id="UP000190080"/>
    </source>
</evidence>
<evidence type="ECO:0000313" key="3">
    <source>
        <dbReference type="EMBL" id="OPJ61935.1"/>
    </source>
</evidence>
<evidence type="ECO:0000256" key="1">
    <source>
        <dbReference type="ARBA" id="ARBA00022801"/>
    </source>
</evidence>